<feature type="transmembrane region" description="Helical" evidence="1">
    <location>
        <begin position="197"/>
        <end position="217"/>
    </location>
</feature>
<keyword evidence="1" id="KW-1133">Transmembrane helix</keyword>
<keyword evidence="1" id="KW-0812">Transmembrane</keyword>
<evidence type="ECO:0000313" key="3">
    <source>
        <dbReference type="EMBL" id="NIE44494.1"/>
    </source>
</evidence>
<reference evidence="3" key="1">
    <citation type="submission" date="2020-03" db="EMBL/GenBank/DDBJ databases">
        <title>A transcriptome and proteome of the tick Rhipicephalus microplus shaped by the genetic composition of its hosts and developmental stage.</title>
        <authorList>
            <person name="Garcia G.R."/>
            <person name="Ribeiro J.M.C."/>
            <person name="Maruyama S.R."/>
            <person name="Gardinasse L.G."/>
            <person name="Nelson K."/>
            <person name="Ferreira B.R."/>
            <person name="Andrade T.G."/>
            <person name="Santos I.K.F.M."/>
        </authorList>
    </citation>
    <scope>NUCLEOTIDE SEQUENCE</scope>
    <source>
        <strain evidence="3">NSGR</strain>
        <tissue evidence="3">Salivary glands</tissue>
    </source>
</reference>
<organism evidence="3">
    <name type="scientific">Rhipicephalus microplus</name>
    <name type="common">Cattle tick</name>
    <name type="synonym">Boophilus microplus</name>
    <dbReference type="NCBI Taxonomy" id="6941"/>
    <lineage>
        <taxon>Eukaryota</taxon>
        <taxon>Metazoa</taxon>
        <taxon>Ecdysozoa</taxon>
        <taxon>Arthropoda</taxon>
        <taxon>Chelicerata</taxon>
        <taxon>Arachnida</taxon>
        <taxon>Acari</taxon>
        <taxon>Parasitiformes</taxon>
        <taxon>Ixodida</taxon>
        <taxon>Ixodoidea</taxon>
        <taxon>Ixodidae</taxon>
        <taxon>Rhipicephalinae</taxon>
        <taxon>Rhipicephalus</taxon>
        <taxon>Boophilus</taxon>
    </lineage>
</organism>
<name>A0A6G5A0K2_RHIMP</name>
<dbReference type="VEuPathDB" id="VectorBase:LOC119163216"/>
<dbReference type="OrthoDB" id="6501558at2759"/>
<feature type="signal peptide" evidence="2">
    <location>
        <begin position="1"/>
        <end position="20"/>
    </location>
</feature>
<feature type="chain" id="PRO_5026183370" evidence="2">
    <location>
        <begin position="21"/>
        <end position="219"/>
    </location>
</feature>
<sequence length="219" mass="24486">MMVVVTVACILFTSLSSVTGQDVNRCGPDLAKECYLKYKSAVWSEQFKPSQDGVYDEEEFRILCSRIKEKIPCHQYLADCPEAMNGTYRIQERGYEAMTNIVCNSKMLIDFYTAYHCQDWHKVDQCAKAMSPTSDPENPRSLDGNEDYCRMRDIEIACYEKTFNSSCPLPLKTAQTAVNSVVDAIAQLAGCPSSAHAVMVSNGFTVLLVAAVILSWLRT</sequence>
<protein>
    <submittedName>
        <fullName evidence="3">Putative mucin</fullName>
    </submittedName>
</protein>
<evidence type="ECO:0000256" key="1">
    <source>
        <dbReference type="SAM" id="Phobius"/>
    </source>
</evidence>
<evidence type="ECO:0000256" key="2">
    <source>
        <dbReference type="SAM" id="SignalP"/>
    </source>
</evidence>
<keyword evidence="2" id="KW-0732">Signal</keyword>
<dbReference type="AlphaFoldDB" id="A0A6G5A0K2"/>
<dbReference type="EMBL" id="GIKN01002221">
    <property type="protein sequence ID" value="NIE44494.1"/>
    <property type="molecule type" value="Transcribed_RNA"/>
</dbReference>
<proteinExistence type="predicted"/>
<accession>A0A6G5A0K2</accession>
<keyword evidence="1" id="KW-0472">Membrane</keyword>